<keyword evidence="2" id="KW-0902">Two-component regulatory system</keyword>
<dbReference type="Gene3D" id="1.10.10.10">
    <property type="entry name" value="Winged helix-like DNA-binding domain superfamily/Winged helix DNA-binding domain"/>
    <property type="match status" value="1"/>
</dbReference>
<protein>
    <submittedName>
        <fullName evidence="8">Transcriptional regulator, Fis family</fullName>
    </submittedName>
</protein>
<sequence>MYTPTLLYAEDDQETRENFAIILHEYFDTVYLAKNGKEALALYREKHPDILLLDIGMPLLNGLDLVESIRNNDQNTPVIMLSAYSDTEKLLSAIGLKVEAYLLKPIDMMLFQKTITKLIRQLQTNDTVILREDLSWNTKHLTLSYKDEQIKLTKKERHLLQLLNNRIEEYLSNDDLIINIWHEEIPDHSHNNKLIQLVYRLNKKIMRYLPSCPHLIENSYTLGYRITRR</sequence>
<dbReference type="GO" id="GO:0005829">
    <property type="term" value="C:cytosol"/>
    <property type="evidence" value="ECO:0007669"/>
    <property type="project" value="TreeGrafter"/>
</dbReference>
<dbReference type="PANTHER" id="PTHR48111">
    <property type="entry name" value="REGULATOR OF RPOS"/>
    <property type="match status" value="1"/>
</dbReference>
<evidence type="ECO:0000259" key="7">
    <source>
        <dbReference type="PROSITE" id="PS51755"/>
    </source>
</evidence>
<keyword evidence="3" id="KW-0805">Transcription regulation</keyword>
<keyword evidence="5" id="KW-0804">Transcription</keyword>
<dbReference type="PROSITE" id="PS50110">
    <property type="entry name" value="RESPONSE_REGULATORY"/>
    <property type="match status" value="1"/>
</dbReference>
<dbReference type="Gene3D" id="3.40.50.2300">
    <property type="match status" value="1"/>
</dbReference>
<evidence type="ECO:0000256" key="2">
    <source>
        <dbReference type="ARBA" id="ARBA00023012"/>
    </source>
</evidence>
<dbReference type="AlphaFoldDB" id="A0A1W1CGG9"/>
<evidence type="ECO:0000313" key="8">
    <source>
        <dbReference type="EMBL" id="SFV64793.1"/>
    </source>
</evidence>
<dbReference type="EMBL" id="FPHL01000037">
    <property type="protein sequence ID" value="SFV64793.1"/>
    <property type="molecule type" value="Genomic_DNA"/>
</dbReference>
<gene>
    <name evidence="8" type="ORF">MNB_SV-10-382</name>
</gene>
<dbReference type="SMART" id="SM00862">
    <property type="entry name" value="Trans_reg_C"/>
    <property type="match status" value="1"/>
</dbReference>
<dbReference type="InterPro" id="IPR011006">
    <property type="entry name" value="CheY-like_superfamily"/>
</dbReference>
<organism evidence="8">
    <name type="scientific">hydrothermal vent metagenome</name>
    <dbReference type="NCBI Taxonomy" id="652676"/>
    <lineage>
        <taxon>unclassified sequences</taxon>
        <taxon>metagenomes</taxon>
        <taxon>ecological metagenomes</taxon>
    </lineage>
</organism>
<dbReference type="PROSITE" id="PS51755">
    <property type="entry name" value="OMPR_PHOB"/>
    <property type="match status" value="1"/>
</dbReference>
<dbReference type="InterPro" id="IPR016032">
    <property type="entry name" value="Sig_transdc_resp-reg_C-effctor"/>
</dbReference>
<dbReference type="GO" id="GO:0000156">
    <property type="term" value="F:phosphorelay response regulator activity"/>
    <property type="evidence" value="ECO:0007669"/>
    <property type="project" value="TreeGrafter"/>
</dbReference>
<evidence type="ECO:0000256" key="4">
    <source>
        <dbReference type="ARBA" id="ARBA00023125"/>
    </source>
</evidence>
<evidence type="ECO:0000256" key="3">
    <source>
        <dbReference type="ARBA" id="ARBA00023015"/>
    </source>
</evidence>
<evidence type="ECO:0000256" key="5">
    <source>
        <dbReference type="ARBA" id="ARBA00023163"/>
    </source>
</evidence>
<dbReference type="Pfam" id="PF00486">
    <property type="entry name" value="Trans_reg_C"/>
    <property type="match status" value="1"/>
</dbReference>
<proteinExistence type="predicted"/>
<name>A0A1W1CGG9_9ZZZZ</name>
<feature type="domain" description="Response regulatory" evidence="6">
    <location>
        <begin position="5"/>
        <end position="119"/>
    </location>
</feature>
<feature type="domain" description="OmpR/PhoB-type" evidence="7">
    <location>
        <begin position="126"/>
        <end position="228"/>
    </location>
</feature>
<reference evidence="8" key="1">
    <citation type="submission" date="2016-10" db="EMBL/GenBank/DDBJ databases">
        <authorList>
            <person name="de Groot N.N."/>
        </authorList>
    </citation>
    <scope>NUCLEOTIDE SEQUENCE</scope>
</reference>
<dbReference type="SMART" id="SM00448">
    <property type="entry name" value="REC"/>
    <property type="match status" value="1"/>
</dbReference>
<evidence type="ECO:0000259" key="6">
    <source>
        <dbReference type="PROSITE" id="PS50110"/>
    </source>
</evidence>
<dbReference type="CDD" id="cd17536">
    <property type="entry name" value="REC_YesN-like"/>
    <property type="match status" value="1"/>
</dbReference>
<dbReference type="InterPro" id="IPR036388">
    <property type="entry name" value="WH-like_DNA-bd_sf"/>
</dbReference>
<dbReference type="InterPro" id="IPR001867">
    <property type="entry name" value="OmpR/PhoB-type_DNA-bd"/>
</dbReference>
<dbReference type="Pfam" id="PF00072">
    <property type="entry name" value="Response_reg"/>
    <property type="match status" value="1"/>
</dbReference>
<dbReference type="GO" id="GO:0006355">
    <property type="term" value="P:regulation of DNA-templated transcription"/>
    <property type="evidence" value="ECO:0007669"/>
    <property type="project" value="InterPro"/>
</dbReference>
<keyword evidence="1" id="KW-0597">Phosphoprotein</keyword>
<keyword evidence="4" id="KW-0238">DNA-binding</keyword>
<dbReference type="PANTHER" id="PTHR48111:SF1">
    <property type="entry name" value="TWO-COMPONENT RESPONSE REGULATOR ORR33"/>
    <property type="match status" value="1"/>
</dbReference>
<dbReference type="GO" id="GO:0032993">
    <property type="term" value="C:protein-DNA complex"/>
    <property type="evidence" value="ECO:0007669"/>
    <property type="project" value="TreeGrafter"/>
</dbReference>
<evidence type="ECO:0000256" key="1">
    <source>
        <dbReference type="ARBA" id="ARBA00022553"/>
    </source>
</evidence>
<dbReference type="GO" id="GO:0000976">
    <property type="term" value="F:transcription cis-regulatory region binding"/>
    <property type="evidence" value="ECO:0007669"/>
    <property type="project" value="TreeGrafter"/>
</dbReference>
<accession>A0A1W1CGG9</accession>
<dbReference type="InterPro" id="IPR001789">
    <property type="entry name" value="Sig_transdc_resp-reg_receiver"/>
</dbReference>
<dbReference type="SUPFAM" id="SSF46894">
    <property type="entry name" value="C-terminal effector domain of the bipartite response regulators"/>
    <property type="match status" value="1"/>
</dbReference>
<dbReference type="InterPro" id="IPR039420">
    <property type="entry name" value="WalR-like"/>
</dbReference>
<dbReference type="SUPFAM" id="SSF52172">
    <property type="entry name" value="CheY-like"/>
    <property type="match status" value="1"/>
</dbReference>